<evidence type="ECO:0000256" key="4">
    <source>
        <dbReference type="SAM" id="SignalP"/>
    </source>
</evidence>
<gene>
    <name evidence="5" type="ORF">SAMN04488089_101397</name>
</gene>
<feature type="chain" id="PRO_5042578073" evidence="4">
    <location>
        <begin position="20"/>
        <end position="933"/>
    </location>
</feature>
<comment type="subcellular location">
    <subcellularLocation>
        <location evidence="1">Cell outer membrane</location>
    </subcellularLocation>
</comment>
<dbReference type="EMBL" id="FOFY01000001">
    <property type="protein sequence ID" value="SEQ04575.1"/>
    <property type="molecule type" value="Genomic_DNA"/>
</dbReference>
<sequence>MKKLLFSLFFVLQVVISYAQGVQEIKGKVVDGATQMPMNAVSVKVQASTTSSLTDNEGRFTLENVKTGNHDVVISYVGYVTKRLPVEVGDGIIDLGTISLDEDFASIANLGLITLTENDLSDDDSSNDTSSGLLQATKDPFQQAAAYNWGSAFYRMRGLDNEYGKTMINGVVMNKVHDGRPQWGNWGGLNDATRNQVFSSGSTPSDFSFGGILGTQNISTRASQIRKGAKAGFSGSDTNYNWRPYAIYSSGLDKNGWAFALSASYRGAKEGRFEGTNYDALSLFAAVEKKFNDNHSLNFTAIYAQNKRAKNSPITQEQADLKGYKYNSYWGWQNGDKRNGRYKDVSEPIFQLTHYWKIDELNNLTTTASYQFGHIKNSRLGYQDNLNPDPAYYRDMPSYALNNSDKNSWEWQPLRELAKVKEAQFKEGGQVDWEKIYRSNSRFEGRSKTILYEDVQKDQTFSFNSNLKSILSDHVTLDAGFNYRRVNSSYFKELVDLLGGSYYNDIDTYLIGDNSQSDLHNRDRKVYEGDKFGYNYSVDSNIIDVFTQFNFDYDKFDFYIAQKIGYTSYERDGKYRNGVYPNNSYGKGGLVDFNNFGFKGGATYHITGRHALNMNVAYYNQAPTIRNTFSNARVNNLVTKDLTNEDVFSIDGSYIVRTPKLKARVSGYLSEIKNSTQINFYYADGAGIMNADGELLTQSGGAFVSEILTGVNKRNLGIELGAEYQLTQTLKATAAAVVGQSFYTNNPNIRLNSDNVAKTFDYGEAYMKNYKVGNGPQTALSLGLEYRDPAYWWVGANINYMDNSYTNISALRRTDNFVKDPLTGQTLPGVTDDKLRNILKQEKLADFTVVNITGGKSWRLPNRNLIGFFASINNVFNRHYKTGGFEQARNANYKQEVLNNAQYFNEGHGYNTFGNKYWYGYGRNFFVNVYYNF</sequence>
<dbReference type="Gene3D" id="2.60.40.1120">
    <property type="entry name" value="Carboxypeptidase-like, regulatory domain"/>
    <property type="match status" value="1"/>
</dbReference>
<reference evidence="5 6" key="1">
    <citation type="submission" date="2016-10" db="EMBL/GenBank/DDBJ databases">
        <authorList>
            <person name="Varghese N."/>
            <person name="Submissions S."/>
        </authorList>
    </citation>
    <scope>NUCLEOTIDE SEQUENCE [LARGE SCALE GENOMIC DNA]</scope>
    <source>
        <strain evidence="6">DSM 19823 / KCTC 23066 / CCTCC M 208030 / D25</strain>
    </source>
</reference>
<dbReference type="KEGG" id="mpw:MPR_0097"/>
<evidence type="ECO:0000256" key="3">
    <source>
        <dbReference type="ARBA" id="ARBA00023237"/>
    </source>
</evidence>
<proteinExistence type="predicted"/>
<dbReference type="InterPro" id="IPR008969">
    <property type="entry name" value="CarboxyPept-like_regulatory"/>
</dbReference>
<dbReference type="SUPFAM" id="SSF49464">
    <property type="entry name" value="Carboxypeptidase regulatory domain-like"/>
    <property type="match status" value="1"/>
</dbReference>
<keyword evidence="2" id="KW-0472">Membrane</keyword>
<keyword evidence="4" id="KW-0732">Signal</keyword>
<keyword evidence="3" id="KW-0998">Cell outer membrane</keyword>
<dbReference type="Gene3D" id="2.40.170.20">
    <property type="entry name" value="TonB-dependent receptor, beta-barrel domain"/>
    <property type="match status" value="1"/>
</dbReference>
<dbReference type="RefSeq" id="WP_041888305.1">
    <property type="nucleotide sequence ID" value="NZ_CP010817.1"/>
</dbReference>
<dbReference type="InterPro" id="IPR036942">
    <property type="entry name" value="Beta-barrel_TonB_sf"/>
</dbReference>
<feature type="signal peptide" evidence="4">
    <location>
        <begin position="1"/>
        <end position="19"/>
    </location>
</feature>
<comment type="caution">
    <text evidence="5">The sequence shown here is derived from an EMBL/GenBank/DDBJ whole genome shotgun (WGS) entry which is preliminary data.</text>
</comment>
<evidence type="ECO:0000313" key="6">
    <source>
        <dbReference type="Proteomes" id="UP000183496"/>
    </source>
</evidence>
<evidence type="ECO:0000256" key="1">
    <source>
        <dbReference type="ARBA" id="ARBA00004442"/>
    </source>
</evidence>
<organism evidence="5 6">
    <name type="scientific">Myroides profundi</name>
    <dbReference type="NCBI Taxonomy" id="480520"/>
    <lineage>
        <taxon>Bacteria</taxon>
        <taxon>Pseudomonadati</taxon>
        <taxon>Bacteroidota</taxon>
        <taxon>Flavobacteriia</taxon>
        <taxon>Flavobacteriales</taxon>
        <taxon>Flavobacteriaceae</taxon>
        <taxon>Myroides</taxon>
    </lineage>
</organism>
<evidence type="ECO:0000313" key="5">
    <source>
        <dbReference type="EMBL" id="SEQ04575.1"/>
    </source>
</evidence>
<accession>A0AAJ4W104</accession>
<evidence type="ECO:0000256" key="2">
    <source>
        <dbReference type="ARBA" id="ARBA00023136"/>
    </source>
</evidence>
<dbReference type="Proteomes" id="UP000183496">
    <property type="component" value="Unassembled WGS sequence"/>
</dbReference>
<dbReference type="Pfam" id="PF13715">
    <property type="entry name" value="CarbopepD_reg_2"/>
    <property type="match status" value="1"/>
</dbReference>
<dbReference type="SUPFAM" id="SSF56935">
    <property type="entry name" value="Porins"/>
    <property type="match status" value="1"/>
</dbReference>
<dbReference type="AlphaFoldDB" id="A0AAJ4W104"/>
<keyword evidence="6" id="KW-1185">Reference proteome</keyword>
<name>A0AAJ4W104_MYRPR</name>
<protein>
    <submittedName>
        <fullName evidence="5">CarboxypepD_reg-like domain-containing protein</fullName>
    </submittedName>
</protein>
<dbReference type="GO" id="GO:0009279">
    <property type="term" value="C:cell outer membrane"/>
    <property type="evidence" value="ECO:0007669"/>
    <property type="project" value="UniProtKB-SubCell"/>
</dbReference>